<sequence>MRACIRASQLCFAWPDGTPVFAGLSFTLDARRTGLVAPNGAGKSTLMRLLAGELAPSAGHVEMDGSFAYLPQAIAFTGELEVADVLGVGETLRALAAIAEGRTEQALFDTVGDAWDLEERTRASLAKFGLEHLVLDRRLDTLSGGEVMALGLAAQWLSSPDILLLDEPSNHLDRAARERLYRLVDEWPGCLVVASHDRALLERMDQIAELDRDGLRLYGGGFAFYEAASRAQAEAAEQDVRNLRQAAKREQRERQQARERGERRSANARRNVADAGLPRIVAGNRQQAAQVSAGRADDVHAARMDDVSRRLAEVRRAIREAPDLAIELPATQVPAGRGVFSAQGLQVIRDGVALFAPGGIDLDIRGPERVAVAGGNGAGKTTLARLISGELSPDGGRIKRGEGRIARLSQRLDTVEAEATVLECFAACTPALDDVERANLLARWRFRGAAMQQPVATLSGGERLRICLACTLHATPAPQLLVLDEPTNNLDLWAVRELERALRAYRGALVVISHDAAFVDAISPTRRLLLEHGRLVEQHVVGA</sequence>
<feature type="region of interest" description="Disordered" evidence="4">
    <location>
        <begin position="247"/>
        <end position="269"/>
    </location>
</feature>
<organism evidence="6 7">
    <name type="scientific">Lysobacter arvi</name>
    <dbReference type="NCBI Taxonomy" id="3038776"/>
    <lineage>
        <taxon>Bacteria</taxon>
        <taxon>Pseudomonadati</taxon>
        <taxon>Pseudomonadota</taxon>
        <taxon>Gammaproteobacteria</taxon>
        <taxon>Lysobacterales</taxon>
        <taxon>Lysobacteraceae</taxon>
        <taxon>Lysobacter</taxon>
    </lineage>
</organism>
<dbReference type="Proteomes" id="UP001233535">
    <property type="component" value="Unassembled WGS sequence"/>
</dbReference>
<dbReference type="CDD" id="cd03221">
    <property type="entry name" value="ABCF_EF-3"/>
    <property type="match status" value="2"/>
</dbReference>
<dbReference type="Gene3D" id="3.40.50.300">
    <property type="entry name" value="P-loop containing nucleotide triphosphate hydrolases"/>
    <property type="match status" value="2"/>
</dbReference>
<comment type="caution">
    <text evidence="6">The sequence shown here is derived from an EMBL/GenBank/DDBJ whole genome shotgun (WGS) entry which is preliminary data.</text>
</comment>
<feature type="domain" description="ABC transporter" evidence="5">
    <location>
        <begin position="342"/>
        <end position="543"/>
    </location>
</feature>
<keyword evidence="1" id="KW-0677">Repeat</keyword>
<dbReference type="PANTHER" id="PTHR19211:SF6">
    <property type="entry name" value="BLL7188 PROTEIN"/>
    <property type="match status" value="1"/>
</dbReference>
<dbReference type="PANTHER" id="PTHR19211">
    <property type="entry name" value="ATP-BINDING TRANSPORT PROTEIN-RELATED"/>
    <property type="match status" value="1"/>
</dbReference>
<protein>
    <submittedName>
        <fullName evidence="6">ABC-F family ATP-binding cassette domain-containing protein</fullName>
    </submittedName>
</protein>
<proteinExistence type="predicted"/>
<evidence type="ECO:0000256" key="4">
    <source>
        <dbReference type="SAM" id="MobiDB-lite"/>
    </source>
</evidence>
<dbReference type="PROSITE" id="PS50893">
    <property type="entry name" value="ABC_TRANSPORTER_2"/>
    <property type="match status" value="2"/>
</dbReference>
<dbReference type="InterPro" id="IPR027417">
    <property type="entry name" value="P-loop_NTPase"/>
</dbReference>
<evidence type="ECO:0000259" key="5">
    <source>
        <dbReference type="PROSITE" id="PS50893"/>
    </source>
</evidence>
<accession>A0ABU1CDB9</accession>
<dbReference type="InterPro" id="IPR050611">
    <property type="entry name" value="ABCF"/>
</dbReference>
<dbReference type="EMBL" id="JARUHG010000002">
    <property type="protein sequence ID" value="MDR0183188.1"/>
    <property type="molecule type" value="Genomic_DNA"/>
</dbReference>
<evidence type="ECO:0000313" key="6">
    <source>
        <dbReference type="EMBL" id="MDR0183188.1"/>
    </source>
</evidence>
<dbReference type="SMART" id="SM00382">
    <property type="entry name" value="AAA"/>
    <property type="match status" value="2"/>
</dbReference>
<evidence type="ECO:0000256" key="2">
    <source>
        <dbReference type="ARBA" id="ARBA00022741"/>
    </source>
</evidence>
<dbReference type="RefSeq" id="WP_309262341.1">
    <property type="nucleotide sequence ID" value="NZ_JARUHG010000002.1"/>
</dbReference>
<gene>
    <name evidence="6" type="ORF">P8609_09410</name>
</gene>
<reference evidence="6 7" key="1">
    <citation type="submission" date="2023-04" db="EMBL/GenBank/DDBJ databases">
        <title>Lysobacter sp. strain UC isolated from soil sample.</title>
        <authorList>
            <person name="Choksket S."/>
            <person name="Harshvardhan F."/>
            <person name="Rana R."/>
            <person name="Patil P.B."/>
            <person name="Korpole S."/>
        </authorList>
    </citation>
    <scope>NUCLEOTIDE SEQUENCE [LARGE SCALE GENOMIC DNA]</scope>
    <source>
        <strain evidence="6 7">UC</strain>
    </source>
</reference>
<evidence type="ECO:0000256" key="1">
    <source>
        <dbReference type="ARBA" id="ARBA00022737"/>
    </source>
</evidence>
<name>A0ABU1CDB9_9GAMM</name>
<keyword evidence="7" id="KW-1185">Reference proteome</keyword>
<feature type="compositionally biased region" description="Basic and acidic residues" evidence="4">
    <location>
        <begin position="247"/>
        <end position="265"/>
    </location>
</feature>
<dbReference type="SUPFAM" id="SSF52540">
    <property type="entry name" value="P-loop containing nucleoside triphosphate hydrolases"/>
    <property type="match status" value="2"/>
</dbReference>
<keyword evidence="2" id="KW-0547">Nucleotide-binding</keyword>
<evidence type="ECO:0000313" key="7">
    <source>
        <dbReference type="Proteomes" id="UP001233535"/>
    </source>
</evidence>
<dbReference type="GO" id="GO:0005524">
    <property type="term" value="F:ATP binding"/>
    <property type="evidence" value="ECO:0007669"/>
    <property type="project" value="UniProtKB-KW"/>
</dbReference>
<keyword evidence="3 6" id="KW-0067">ATP-binding</keyword>
<dbReference type="InterPro" id="IPR003593">
    <property type="entry name" value="AAA+_ATPase"/>
</dbReference>
<dbReference type="InterPro" id="IPR003439">
    <property type="entry name" value="ABC_transporter-like_ATP-bd"/>
</dbReference>
<feature type="domain" description="ABC transporter" evidence="5">
    <location>
        <begin position="5"/>
        <end position="237"/>
    </location>
</feature>
<evidence type="ECO:0000256" key="3">
    <source>
        <dbReference type="ARBA" id="ARBA00022840"/>
    </source>
</evidence>
<dbReference type="Pfam" id="PF00005">
    <property type="entry name" value="ABC_tran"/>
    <property type="match status" value="2"/>
</dbReference>